<dbReference type="InterPro" id="IPR036388">
    <property type="entry name" value="WH-like_DNA-bd_sf"/>
</dbReference>
<dbReference type="GO" id="GO:0032993">
    <property type="term" value="C:protein-DNA complex"/>
    <property type="evidence" value="ECO:0007669"/>
    <property type="project" value="TreeGrafter"/>
</dbReference>
<dbReference type="InterPro" id="IPR000847">
    <property type="entry name" value="LysR_HTH_N"/>
</dbReference>
<organism evidence="6 7">
    <name type="scientific">Sphingopyxis panaciterrulae</name>
    <dbReference type="NCBI Taxonomy" id="462372"/>
    <lineage>
        <taxon>Bacteria</taxon>
        <taxon>Pseudomonadati</taxon>
        <taxon>Pseudomonadota</taxon>
        <taxon>Alphaproteobacteria</taxon>
        <taxon>Sphingomonadales</taxon>
        <taxon>Sphingomonadaceae</taxon>
        <taxon>Sphingopyxis</taxon>
    </lineage>
</organism>
<keyword evidence="2" id="KW-0805">Transcription regulation</keyword>
<evidence type="ECO:0000256" key="1">
    <source>
        <dbReference type="ARBA" id="ARBA00009437"/>
    </source>
</evidence>
<comment type="caution">
    <text evidence="6">The sequence shown here is derived from an EMBL/GenBank/DDBJ whole genome shotgun (WGS) entry which is preliminary data.</text>
</comment>
<evidence type="ECO:0000256" key="3">
    <source>
        <dbReference type="ARBA" id="ARBA00023125"/>
    </source>
</evidence>
<comment type="similarity">
    <text evidence="1">Belongs to the LysR transcriptional regulatory family.</text>
</comment>
<gene>
    <name evidence="6" type="ORF">FHR21_001419</name>
</gene>
<dbReference type="InterPro" id="IPR005119">
    <property type="entry name" value="LysR_subst-bd"/>
</dbReference>
<evidence type="ECO:0000256" key="4">
    <source>
        <dbReference type="ARBA" id="ARBA00023163"/>
    </source>
</evidence>
<dbReference type="PRINTS" id="PR00039">
    <property type="entry name" value="HTHLYSR"/>
</dbReference>
<reference evidence="6 7" key="1">
    <citation type="submission" date="2020-08" db="EMBL/GenBank/DDBJ databases">
        <title>Genomic Encyclopedia of Type Strains, Phase IV (KMG-IV): sequencing the most valuable type-strain genomes for metagenomic binning, comparative biology and taxonomic classification.</title>
        <authorList>
            <person name="Goeker M."/>
        </authorList>
    </citation>
    <scope>NUCLEOTIDE SEQUENCE [LARGE SCALE GENOMIC DNA]</scope>
    <source>
        <strain evidence="6 7">DSM 27163</strain>
    </source>
</reference>
<dbReference type="PANTHER" id="PTHR30346:SF28">
    <property type="entry name" value="HTH-TYPE TRANSCRIPTIONAL REGULATOR CYNR"/>
    <property type="match status" value="1"/>
</dbReference>
<sequence length="301" mass="33104">MIKRSHIRQFLAVVDAGSFTQAAQHIRVTQPALSIGVAELERQVGAPLFIRSRRQIRLTEAGGRFLLIARDLERGFRAADGFGRQTETMVPLLRIGVIRSAPGEFLQRLVAEFARSFSIEIVEGSDAELRAALAGGRIQAALVPLRAGEGGAQSAMALYEEPLVMLVSDSHALAGRGEVTPEELAPETMIARRSCEWLDATSRFFTRHRVRPRFSLRSDSDDRCLRMVAAGIGITTAPLSLAIEGTVPLRIAGYDFRRELGLLLAPDWMALPDIVDRLAARLPAIEALARDWHHARVERAA</sequence>
<dbReference type="Gene3D" id="3.40.190.10">
    <property type="entry name" value="Periplasmic binding protein-like II"/>
    <property type="match status" value="2"/>
</dbReference>
<evidence type="ECO:0000259" key="5">
    <source>
        <dbReference type="PROSITE" id="PS50931"/>
    </source>
</evidence>
<dbReference type="Gene3D" id="1.10.10.10">
    <property type="entry name" value="Winged helix-like DNA-binding domain superfamily/Winged helix DNA-binding domain"/>
    <property type="match status" value="1"/>
</dbReference>
<dbReference type="FunFam" id="1.10.10.10:FF:000001">
    <property type="entry name" value="LysR family transcriptional regulator"/>
    <property type="match status" value="1"/>
</dbReference>
<dbReference type="SUPFAM" id="SSF46785">
    <property type="entry name" value="Winged helix' DNA-binding domain"/>
    <property type="match status" value="1"/>
</dbReference>
<dbReference type="SUPFAM" id="SSF53850">
    <property type="entry name" value="Periplasmic binding protein-like II"/>
    <property type="match status" value="1"/>
</dbReference>
<dbReference type="RefSeq" id="WP_184096681.1">
    <property type="nucleotide sequence ID" value="NZ_JACIJH010000003.1"/>
</dbReference>
<accession>A0A7W9B4H0</accession>
<evidence type="ECO:0000313" key="7">
    <source>
        <dbReference type="Proteomes" id="UP000537161"/>
    </source>
</evidence>
<protein>
    <submittedName>
        <fullName evidence="6">DNA-binding transcriptional LysR family regulator</fullName>
    </submittedName>
</protein>
<proteinExistence type="inferred from homology"/>
<keyword evidence="7" id="KW-1185">Reference proteome</keyword>
<evidence type="ECO:0000313" key="6">
    <source>
        <dbReference type="EMBL" id="MBB5706075.1"/>
    </source>
</evidence>
<dbReference type="EMBL" id="JACIJH010000003">
    <property type="protein sequence ID" value="MBB5706075.1"/>
    <property type="molecule type" value="Genomic_DNA"/>
</dbReference>
<name>A0A7W9B4H0_9SPHN</name>
<dbReference type="PROSITE" id="PS50931">
    <property type="entry name" value="HTH_LYSR"/>
    <property type="match status" value="1"/>
</dbReference>
<keyword evidence="3 6" id="KW-0238">DNA-binding</keyword>
<dbReference type="Pfam" id="PF03466">
    <property type="entry name" value="LysR_substrate"/>
    <property type="match status" value="1"/>
</dbReference>
<dbReference type="InterPro" id="IPR036390">
    <property type="entry name" value="WH_DNA-bd_sf"/>
</dbReference>
<dbReference type="Proteomes" id="UP000537161">
    <property type="component" value="Unassembled WGS sequence"/>
</dbReference>
<dbReference type="AlphaFoldDB" id="A0A7W9B4H0"/>
<dbReference type="GO" id="GO:0003677">
    <property type="term" value="F:DNA binding"/>
    <property type="evidence" value="ECO:0007669"/>
    <property type="project" value="UniProtKB-KW"/>
</dbReference>
<dbReference type="PANTHER" id="PTHR30346">
    <property type="entry name" value="TRANSCRIPTIONAL DUAL REGULATOR HCAR-RELATED"/>
    <property type="match status" value="1"/>
</dbReference>
<dbReference type="GO" id="GO:0003700">
    <property type="term" value="F:DNA-binding transcription factor activity"/>
    <property type="evidence" value="ECO:0007669"/>
    <property type="project" value="InterPro"/>
</dbReference>
<keyword evidence="4" id="KW-0804">Transcription</keyword>
<evidence type="ECO:0000256" key="2">
    <source>
        <dbReference type="ARBA" id="ARBA00023015"/>
    </source>
</evidence>
<feature type="domain" description="HTH lysR-type" evidence="5">
    <location>
        <begin position="2"/>
        <end position="59"/>
    </location>
</feature>
<dbReference type="CDD" id="cd05466">
    <property type="entry name" value="PBP2_LTTR_substrate"/>
    <property type="match status" value="1"/>
</dbReference>
<dbReference type="Pfam" id="PF00126">
    <property type="entry name" value="HTH_1"/>
    <property type="match status" value="1"/>
</dbReference>